<dbReference type="AlphaFoldDB" id="A0A7W9CJE4"/>
<evidence type="ECO:0000313" key="1">
    <source>
        <dbReference type="EMBL" id="MBB5746569.1"/>
    </source>
</evidence>
<reference evidence="1 2" key="1">
    <citation type="submission" date="2020-08" db="EMBL/GenBank/DDBJ databases">
        <title>Genomic Encyclopedia of Type Strains, Phase IV (KMG-IV): sequencing the most valuable type-strain genomes for metagenomic binning, comparative biology and taxonomic classification.</title>
        <authorList>
            <person name="Goeker M."/>
        </authorList>
    </citation>
    <scope>NUCLEOTIDE SEQUENCE [LARGE SCALE GENOMIC DNA]</scope>
    <source>
        <strain evidence="1 2">DSM 4737</strain>
    </source>
</reference>
<organism evidence="1 2">
    <name type="scientific">Brevundimonas variabilis</name>
    <dbReference type="NCBI Taxonomy" id="74312"/>
    <lineage>
        <taxon>Bacteria</taxon>
        <taxon>Pseudomonadati</taxon>
        <taxon>Pseudomonadota</taxon>
        <taxon>Alphaproteobacteria</taxon>
        <taxon>Caulobacterales</taxon>
        <taxon>Caulobacteraceae</taxon>
        <taxon>Brevundimonas</taxon>
    </lineage>
</organism>
<dbReference type="RefSeq" id="WP_183213522.1">
    <property type="nucleotide sequence ID" value="NZ_JACHOR010000003.1"/>
</dbReference>
<gene>
    <name evidence="1" type="ORF">GGR13_002173</name>
</gene>
<protein>
    <submittedName>
        <fullName evidence="1">Uncharacterized protein</fullName>
    </submittedName>
</protein>
<keyword evidence="2" id="KW-1185">Reference proteome</keyword>
<accession>A0A7W9CJE4</accession>
<comment type="caution">
    <text evidence="1">The sequence shown here is derived from an EMBL/GenBank/DDBJ whole genome shotgun (WGS) entry which is preliminary data.</text>
</comment>
<evidence type="ECO:0000313" key="2">
    <source>
        <dbReference type="Proteomes" id="UP000545037"/>
    </source>
</evidence>
<dbReference type="Proteomes" id="UP000545037">
    <property type="component" value="Unassembled WGS sequence"/>
</dbReference>
<sequence>MAVFVTNGTIDEEAEIVFAKAAERTAKDTCAASSLELLGRGELLARFVKAAGQVWPTTIEGTRQLLNLMAQDGRAMPDPKVIAEVLTATAPPPAPGTSQPERSAHLNAMLLVAEIAKAPWYATSNHYALHAITVLAAMHGLRFADQPARKTAVVNYASLALEHGHDLLSEARAARFDPATIWSEQDTLSEFDIMRERGRLVGDVAATLLLADATTDSGERTYAADVVRKTFEAPMMWGFACVPAFIIRWWAMARIDATQQPDRQFAQVLGAIIDASLGQAGRSPLPGPYYGFLDVWAWMSDIRYVGDDAIFEDNFSRRVWFGRAMLQMIAKRNWKQTSKGLWSSYSKPIHEEPDLPASQFNDARLVRGQGRLRSFTFQRKEWVELIAEAVDEHEGAFLQPHADLAWLIAAYVALVPYRAWTGVLMWLDHRLNATWYAPGRVAS</sequence>
<proteinExistence type="predicted"/>
<name>A0A7W9CJE4_9CAUL</name>
<dbReference type="EMBL" id="JACHOR010000003">
    <property type="protein sequence ID" value="MBB5746569.1"/>
    <property type="molecule type" value="Genomic_DNA"/>
</dbReference>